<protein>
    <recommendedName>
        <fullName evidence="3">histidine kinase</fullName>
        <ecNumber evidence="3">2.7.13.3</ecNumber>
    </recommendedName>
</protein>
<evidence type="ECO:0000256" key="1">
    <source>
        <dbReference type="ARBA" id="ARBA00000085"/>
    </source>
</evidence>
<evidence type="ECO:0000256" key="11">
    <source>
        <dbReference type="ARBA" id="ARBA00022989"/>
    </source>
</evidence>
<dbReference type="InterPro" id="IPR036097">
    <property type="entry name" value="HisK_dim/P_sf"/>
</dbReference>
<keyword evidence="7" id="KW-0812">Transmembrane</keyword>
<feature type="domain" description="Histidine kinase" evidence="14">
    <location>
        <begin position="90"/>
        <end position="298"/>
    </location>
</feature>
<reference evidence="15 16" key="1">
    <citation type="submission" date="2018-02" db="EMBL/GenBank/DDBJ databases">
        <title>Draft genome sequence of Streptococcus oricebi CCUG 70868T type strain.</title>
        <authorList>
            <person name="Mendez V."/>
            <person name="Salva-Serra F."/>
            <person name="Jaen-Luchoro D."/>
            <person name="Gonzales-Siles L."/>
            <person name="Karlsson R."/>
            <person name="Engstrom-Jakobsson H."/>
            <person name="Busquets A."/>
            <person name="Gomila M."/>
            <person name="Pineiro-Iglesias B."/>
            <person name="Bennasar-Figueras A."/>
            <person name="Seeger M."/>
            <person name="Moore E."/>
        </authorList>
    </citation>
    <scope>NUCLEOTIDE SEQUENCE [LARGE SCALE GENOMIC DNA]</scope>
    <source>
        <strain evidence="15 16">CCUG 70868</strain>
    </source>
</reference>
<keyword evidence="6" id="KW-0808">Transferase</keyword>
<proteinExistence type="predicted"/>
<dbReference type="SMART" id="SM00388">
    <property type="entry name" value="HisKA"/>
    <property type="match status" value="1"/>
</dbReference>
<evidence type="ECO:0000256" key="10">
    <source>
        <dbReference type="ARBA" id="ARBA00022840"/>
    </source>
</evidence>
<comment type="catalytic activity">
    <reaction evidence="1">
        <text>ATP + protein L-histidine = ADP + protein N-phospho-L-histidine.</text>
        <dbReference type="EC" id="2.7.13.3"/>
    </reaction>
</comment>
<evidence type="ECO:0000256" key="2">
    <source>
        <dbReference type="ARBA" id="ARBA00004651"/>
    </source>
</evidence>
<dbReference type="Pfam" id="PF02518">
    <property type="entry name" value="HATPase_c"/>
    <property type="match status" value="1"/>
</dbReference>
<evidence type="ECO:0000313" key="16">
    <source>
        <dbReference type="Proteomes" id="UP001519296"/>
    </source>
</evidence>
<dbReference type="EMBL" id="PRDG01000002">
    <property type="protein sequence ID" value="MBP2623068.1"/>
    <property type="molecule type" value="Genomic_DNA"/>
</dbReference>
<dbReference type="InterPro" id="IPR036890">
    <property type="entry name" value="HATPase_C_sf"/>
</dbReference>
<dbReference type="InterPro" id="IPR003594">
    <property type="entry name" value="HATPase_dom"/>
</dbReference>
<evidence type="ECO:0000256" key="4">
    <source>
        <dbReference type="ARBA" id="ARBA00022475"/>
    </source>
</evidence>
<keyword evidence="12" id="KW-0902">Two-component regulatory system</keyword>
<evidence type="ECO:0000256" key="6">
    <source>
        <dbReference type="ARBA" id="ARBA00022679"/>
    </source>
</evidence>
<keyword evidence="8" id="KW-0547">Nucleotide-binding</keyword>
<comment type="caution">
    <text evidence="15">The sequence shown here is derived from an EMBL/GenBank/DDBJ whole genome shotgun (WGS) entry which is preliminary data.</text>
</comment>
<dbReference type="InterPro" id="IPR005467">
    <property type="entry name" value="His_kinase_dom"/>
</dbReference>
<dbReference type="Proteomes" id="UP001519296">
    <property type="component" value="Unassembled WGS sequence"/>
</dbReference>
<evidence type="ECO:0000256" key="9">
    <source>
        <dbReference type="ARBA" id="ARBA00022777"/>
    </source>
</evidence>
<evidence type="ECO:0000256" key="12">
    <source>
        <dbReference type="ARBA" id="ARBA00023012"/>
    </source>
</evidence>
<evidence type="ECO:0000256" key="8">
    <source>
        <dbReference type="ARBA" id="ARBA00022741"/>
    </source>
</evidence>
<name>A0ABS5B2L0_9STRE</name>
<gene>
    <name evidence="15" type="ORF">C4K46_03845</name>
</gene>
<evidence type="ECO:0000256" key="7">
    <source>
        <dbReference type="ARBA" id="ARBA00022692"/>
    </source>
</evidence>
<dbReference type="InterPro" id="IPR050398">
    <property type="entry name" value="HssS/ArlS-like"/>
</dbReference>
<dbReference type="Gene3D" id="3.30.565.10">
    <property type="entry name" value="Histidine kinase-like ATPase, C-terminal domain"/>
    <property type="match status" value="1"/>
</dbReference>
<dbReference type="PANTHER" id="PTHR45528">
    <property type="entry name" value="SENSOR HISTIDINE KINASE CPXA"/>
    <property type="match status" value="1"/>
</dbReference>
<evidence type="ECO:0000256" key="5">
    <source>
        <dbReference type="ARBA" id="ARBA00022553"/>
    </source>
</evidence>
<keyword evidence="5" id="KW-0597">Phosphoprotein</keyword>
<dbReference type="InterPro" id="IPR003661">
    <property type="entry name" value="HisK_dim/P_dom"/>
</dbReference>
<keyword evidence="4" id="KW-1003">Cell membrane</keyword>
<dbReference type="CDD" id="cd00082">
    <property type="entry name" value="HisKA"/>
    <property type="match status" value="1"/>
</dbReference>
<organism evidence="15 16">
    <name type="scientific">Streptococcus oricebi</name>
    <dbReference type="NCBI Taxonomy" id="1547447"/>
    <lineage>
        <taxon>Bacteria</taxon>
        <taxon>Bacillati</taxon>
        <taxon>Bacillota</taxon>
        <taxon>Bacilli</taxon>
        <taxon>Lactobacillales</taxon>
        <taxon>Streptococcaceae</taxon>
        <taxon>Streptococcus</taxon>
    </lineage>
</organism>
<dbReference type="Pfam" id="PF00512">
    <property type="entry name" value="HisKA"/>
    <property type="match status" value="1"/>
</dbReference>
<dbReference type="EC" id="2.7.13.3" evidence="3"/>
<dbReference type="GO" id="GO:0016301">
    <property type="term" value="F:kinase activity"/>
    <property type="evidence" value="ECO:0007669"/>
    <property type="project" value="UniProtKB-KW"/>
</dbReference>
<dbReference type="PANTHER" id="PTHR45528:SF1">
    <property type="entry name" value="SENSOR HISTIDINE KINASE CPXA"/>
    <property type="match status" value="1"/>
</dbReference>
<evidence type="ECO:0000259" key="14">
    <source>
        <dbReference type="PROSITE" id="PS50109"/>
    </source>
</evidence>
<dbReference type="SUPFAM" id="SSF55874">
    <property type="entry name" value="ATPase domain of HSP90 chaperone/DNA topoisomerase II/histidine kinase"/>
    <property type="match status" value="1"/>
</dbReference>
<dbReference type="Gene3D" id="1.10.287.130">
    <property type="match status" value="1"/>
</dbReference>
<keyword evidence="11" id="KW-1133">Transmembrane helix</keyword>
<sequence length="298" mass="33901">MFLIISLIFLLLLIISLALFHSYHRSLLRQLTAAVASKHKSGSQSRLLTPADRADFQALTLEIDSLFDDLHKSNSLAQEEKKTLDRVISNIAHDIRTPLTVASGYTQQLLKTAGPQEATSLKKVATQLQVVSNRLEDLLEYRRLLEGAVRSELTTFDLSQLTTREILQYYDAFQKAGIELELDIDDKIEVLSDPTICQRFIQNLMSNILKHAKEEAHISLKLEDSFILLCFSNQLKQPIQRLERLTSRFYSENMSRSEESSGLGLYIIQQLVELIDGELLLEASEQDFTAIIKLKNHL</sequence>
<keyword evidence="16" id="KW-1185">Reference proteome</keyword>
<keyword evidence="13" id="KW-0472">Membrane</keyword>
<dbReference type="SUPFAM" id="SSF47384">
    <property type="entry name" value="Homodimeric domain of signal transducing histidine kinase"/>
    <property type="match status" value="1"/>
</dbReference>
<evidence type="ECO:0000256" key="13">
    <source>
        <dbReference type="ARBA" id="ARBA00023136"/>
    </source>
</evidence>
<accession>A0ABS5B2L0</accession>
<keyword evidence="9 15" id="KW-0418">Kinase</keyword>
<keyword evidence="10" id="KW-0067">ATP-binding</keyword>
<dbReference type="PROSITE" id="PS50109">
    <property type="entry name" value="HIS_KIN"/>
    <property type="match status" value="1"/>
</dbReference>
<dbReference type="SMART" id="SM00387">
    <property type="entry name" value="HATPase_c"/>
    <property type="match status" value="1"/>
</dbReference>
<evidence type="ECO:0000313" key="15">
    <source>
        <dbReference type="EMBL" id="MBP2623068.1"/>
    </source>
</evidence>
<comment type="subcellular location">
    <subcellularLocation>
        <location evidence="2">Cell membrane</location>
        <topology evidence="2">Multi-pass membrane protein</topology>
    </subcellularLocation>
</comment>
<dbReference type="CDD" id="cd00075">
    <property type="entry name" value="HATPase"/>
    <property type="match status" value="1"/>
</dbReference>
<evidence type="ECO:0000256" key="3">
    <source>
        <dbReference type="ARBA" id="ARBA00012438"/>
    </source>
</evidence>